<feature type="transmembrane region" description="Helical" evidence="1">
    <location>
        <begin position="20"/>
        <end position="38"/>
    </location>
</feature>
<dbReference type="AlphaFoldDB" id="A0A2A2HXU2"/>
<dbReference type="OrthoDB" id="147357at2157"/>
<evidence type="ECO:0000256" key="1">
    <source>
        <dbReference type="SAM" id="Phobius"/>
    </source>
</evidence>
<keyword evidence="1" id="KW-1133">Transmembrane helix</keyword>
<dbReference type="SUPFAM" id="SSF48452">
    <property type="entry name" value="TPR-like"/>
    <property type="match status" value="1"/>
</dbReference>
<dbReference type="RefSeq" id="WP_095643161.1">
    <property type="nucleotide sequence ID" value="NZ_LMVP01000033.1"/>
</dbReference>
<keyword evidence="1" id="KW-0472">Membrane</keyword>
<feature type="transmembrane region" description="Helical" evidence="1">
    <location>
        <begin position="74"/>
        <end position="97"/>
    </location>
</feature>
<proteinExistence type="predicted"/>
<evidence type="ECO:0000313" key="3">
    <source>
        <dbReference type="Proteomes" id="UP000218164"/>
    </source>
</evidence>
<organism evidence="2 3">
    <name type="scientific">Methanosarcina spelaei</name>
    <dbReference type="NCBI Taxonomy" id="1036679"/>
    <lineage>
        <taxon>Archaea</taxon>
        <taxon>Methanobacteriati</taxon>
        <taxon>Methanobacteriota</taxon>
        <taxon>Stenosarchaea group</taxon>
        <taxon>Methanomicrobia</taxon>
        <taxon>Methanosarcinales</taxon>
        <taxon>Methanosarcinaceae</taxon>
        <taxon>Methanosarcina</taxon>
    </lineage>
</organism>
<feature type="transmembrane region" description="Helical" evidence="1">
    <location>
        <begin position="50"/>
        <end position="68"/>
    </location>
</feature>
<sequence>MVDLLPSFNETKQAFENGDRFSLLIYYCLFIVTVMFEWKYVRLPYVKSKFFLWSIFGFSIIALWNIGLLNGLTLYLLVVLFLILAPVLYYSCSNLVWPCSLIDRKVSNILMANEPEKAEQMLCYYKLCSLDSMEKYSYSLKKAETAAAKGNMCNSIKILSKIDTKKLNKNENLRFELIKANYYSQLGDYDRAKQTVEHLYNIYKPSGKYLLQVYLIKALSAEFEGDLQKSSELLKNAINACTDDTDVYCQVALNNMGRIRRFEKNYTDSFYYYQKQLQAIKNSRNRTSIHIAYQNVIGSLVLDHKLEDESKYIQQYQSFIDSKNLNDLMEYYNFLIEYYRQKGEKYNLSKTLEKSEEKTYSMMSRKEQLVSDIYQLRIRWNNELLYSAVLDKIESQYIEYSNFSQVEKFNCYIEIHCVLQALKETGLLGTHIDMYNTNKENIGILLPELKEYFFKIPECCVSERCMTMWNIVRANKCNSDYDKDEVLRVLKDIKDTYSKHGNFIEAFNIGLDICDEALFQKKYEEMWKFTKLAIYETKRLSGHPVVTPAFIRIACYAYNAGELDISRDYVKLYEETGINISHYAYWIQNFYNGLKCELCKVE</sequence>
<evidence type="ECO:0000313" key="2">
    <source>
        <dbReference type="EMBL" id="PAV14070.1"/>
    </source>
</evidence>
<reference evidence="2 3" key="1">
    <citation type="journal article" date="2017" name="BMC Genomics">
        <title>Genomic analysis of methanogenic archaea reveals a shift towards energy conservation.</title>
        <authorList>
            <person name="Gilmore S.P."/>
            <person name="Henske J.K."/>
            <person name="Sexton J.A."/>
            <person name="Solomon K.V."/>
            <person name="Seppala S."/>
            <person name="Yoo J.I."/>
            <person name="Huyett L.M."/>
            <person name="Pressman A."/>
            <person name="Cogan J.Z."/>
            <person name="Kivenson V."/>
            <person name="Peng X."/>
            <person name="Tan Y."/>
            <person name="Valentine D.L."/>
            <person name="O'Malley M.A."/>
        </authorList>
    </citation>
    <scope>NUCLEOTIDE SEQUENCE [LARGE SCALE GENOMIC DNA]</scope>
    <source>
        <strain evidence="2 3">MC-15</strain>
    </source>
</reference>
<dbReference type="Gene3D" id="1.25.40.10">
    <property type="entry name" value="Tetratricopeptide repeat domain"/>
    <property type="match status" value="1"/>
</dbReference>
<name>A0A2A2HXU2_9EURY</name>
<comment type="caution">
    <text evidence="2">The sequence shown here is derived from an EMBL/GenBank/DDBJ whole genome shotgun (WGS) entry which is preliminary data.</text>
</comment>
<accession>A0A2A2HXU2</accession>
<dbReference type="Proteomes" id="UP000218164">
    <property type="component" value="Unassembled WGS sequence"/>
</dbReference>
<keyword evidence="3" id="KW-1185">Reference proteome</keyword>
<gene>
    <name evidence="2" type="ORF">ASJ81_15370</name>
</gene>
<protein>
    <submittedName>
        <fullName evidence="2">Uncharacterized protein</fullName>
    </submittedName>
</protein>
<dbReference type="EMBL" id="LMVP01000033">
    <property type="protein sequence ID" value="PAV14070.1"/>
    <property type="molecule type" value="Genomic_DNA"/>
</dbReference>
<keyword evidence="1" id="KW-0812">Transmembrane</keyword>
<dbReference type="InterPro" id="IPR011990">
    <property type="entry name" value="TPR-like_helical_dom_sf"/>
</dbReference>